<evidence type="ECO:0000313" key="3">
    <source>
        <dbReference type="Proteomes" id="UP000290746"/>
    </source>
</evidence>
<dbReference type="KEGG" id="vg:77929225"/>
<gene>
    <name evidence="2" type="primary">31</name>
    <name evidence="2" type="ORF">SEA_VASANTI_31</name>
</gene>
<dbReference type="RefSeq" id="YP_010653391.1">
    <property type="nucleotide sequence ID" value="NC_070797.1"/>
</dbReference>
<sequence length="79" mass="8977">MPEPERFMAASEVAEWLGIDRSAISRYKMPEPDALIGKTRGWRRETIEEWNANRPGQGARTDLHDRSPSNDEAHDIGLS</sequence>
<organism evidence="2 3">
    <name type="scientific">Gordonia phage Vasanti</name>
    <dbReference type="NCBI Taxonomy" id="2502431"/>
    <lineage>
        <taxon>Viruses</taxon>
        <taxon>Duplodnaviria</taxon>
        <taxon>Heunggongvirae</taxon>
        <taxon>Uroviricota</taxon>
        <taxon>Caudoviricetes</taxon>
        <taxon>Attisvirus</taxon>
        <taxon>Attisvirus vasanti</taxon>
    </lineage>
</organism>
<name>A0A411BVZ9_9CAUD</name>
<accession>A0A411BVZ9</accession>
<evidence type="ECO:0000313" key="2">
    <source>
        <dbReference type="EMBL" id="QAY05769.1"/>
    </source>
</evidence>
<dbReference type="EMBL" id="MK359313">
    <property type="protein sequence ID" value="QAY05769.1"/>
    <property type="molecule type" value="Genomic_DNA"/>
</dbReference>
<evidence type="ECO:0000256" key="1">
    <source>
        <dbReference type="SAM" id="MobiDB-lite"/>
    </source>
</evidence>
<dbReference type="Proteomes" id="UP000290746">
    <property type="component" value="Segment"/>
</dbReference>
<feature type="compositionally biased region" description="Basic and acidic residues" evidence="1">
    <location>
        <begin position="61"/>
        <end position="79"/>
    </location>
</feature>
<proteinExistence type="predicted"/>
<keyword evidence="3" id="KW-1185">Reference proteome</keyword>
<protein>
    <submittedName>
        <fullName evidence="2">Helix-turn-helix DNA binding domain protein</fullName>
    </submittedName>
</protein>
<dbReference type="GeneID" id="77929225"/>
<reference evidence="2 3" key="1">
    <citation type="submission" date="2019-01" db="EMBL/GenBank/DDBJ databases">
        <authorList>
            <person name="Braley A."/>
            <person name="Cevasco M.E."/>
            <person name="Cornely K.A."/>
            <person name="Deaver S."/>
            <person name="Easterwood J.C."/>
            <person name="Korey C.A."/>
            <person name="Neely M."/>
            <person name="Reyna N."/>
            <person name="Tobiason D."/>
            <person name="Wilczek M."/>
            <person name="Molloy S.D."/>
            <person name="Garlena R.A."/>
            <person name="Russell D.A."/>
            <person name="Pope W.H."/>
            <person name="Jacobs-Sera D."/>
            <person name="Hatfull G.F."/>
        </authorList>
    </citation>
    <scope>NUCLEOTIDE SEQUENCE [LARGE SCALE GENOMIC DNA]</scope>
</reference>
<feature type="region of interest" description="Disordered" evidence="1">
    <location>
        <begin position="48"/>
        <end position="79"/>
    </location>
</feature>